<keyword evidence="2" id="KW-0813">Transport</keyword>
<feature type="transmembrane region" description="Helical" evidence="9">
    <location>
        <begin position="67"/>
        <end position="97"/>
    </location>
</feature>
<dbReference type="Pfam" id="PF07885">
    <property type="entry name" value="Ion_trans_2"/>
    <property type="match status" value="2"/>
</dbReference>
<dbReference type="PANTHER" id="PTHR11003:SF342">
    <property type="entry name" value="OUTWARD-RECTIFIER POTASSIUM CHANNEL TOK1"/>
    <property type="match status" value="1"/>
</dbReference>
<evidence type="ECO:0000256" key="1">
    <source>
        <dbReference type="ARBA" id="ARBA00004141"/>
    </source>
</evidence>
<feature type="transmembrane region" description="Helical" evidence="9">
    <location>
        <begin position="473"/>
        <end position="493"/>
    </location>
</feature>
<evidence type="ECO:0000256" key="2">
    <source>
        <dbReference type="ARBA" id="ARBA00022448"/>
    </source>
</evidence>
<evidence type="ECO:0000313" key="11">
    <source>
        <dbReference type="EMBL" id="KAK8159602.1"/>
    </source>
</evidence>
<evidence type="ECO:0000256" key="9">
    <source>
        <dbReference type="SAM" id="Phobius"/>
    </source>
</evidence>
<name>A0ABR1XLR0_9PEZI</name>
<evidence type="ECO:0000256" key="4">
    <source>
        <dbReference type="ARBA" id="ARBA00022989"/>
    </source>
</evidence>
<feature type="transmembrane region" description="Helical" evidence="9">
    <location>
        <begin position="505"/>
        <end position="522"/>
    </location>
</feature>
<reference evidence="11 12" key="1">
    <citation type="journal article" date="2022" name="G3 (Bethesda)">
        <title>Enemy or ally: a genomic approach to elucidate the lifestyle of Phyllosticta citrichinaensis.</title>
        <authorList>
            <person name="Buijs V.A."/>
            <person name="Groenewald J.Z."/>
            <person name="Haridas S."/>
            <person name="LaButti K.M."/>
            <person name="Lipzen A."/>
            <person name="Martin F.M."/>
            <person name="Barry K."/>
            <person name="Grigoriev I.V."/>
            <person name="Crous P.W."/>
            <person name="Seidl M.F."/>
        </authorList>
    </citation>
    <scope>NUCLEOTIDE SEQUENCE [LARGE SCALE GENOMIC DNA]</scope>
    <source>
        <strain evidence="11 12">CBS 129764</strain>
    </source>
</reference>
<comment type="caution">
    <text evidence="11">The sequence shown here is derived from an EMBL/GenBank/DDBJ whole genome shotgun (WGS) entry which is preliminary data.</text>
</comment>
<keyword evidence="3 9" id="KW-0812">Transmembrane</keyword>
<proteinExistence type="predicted"/>
<evidence type="ECO:0000256" key="5">
    <source>
        <dbReference type="ARBA" id="ARBA00023065"/>
    </source>
</evidence>
<keyword evidence="7" id="KW-0407">Ion channel</keyword>
<feature type="transmembrane region" description="Helical" evidence="9">
    <location>
        <begin position="192"/>
        <end position="214"/>
    </location>
</feature>
<protein>
    <submittedName>
        <fullName evidence="11">Potassium channel-like protein</fullName>
    </submittedName>
</protein>
<dbReference type="InterPro" id="IPR013099">
    <property type="entry name" value="K_chnl_dom"/>
</dbReference>
<feature type="transmembrane region" description="Helical" evidence="9">
    <location>
        <begin position="234"/>
        <end position="255"/>
    </location>
</feature>
<keyword evidence="12" id="KW-1185">Reference proteome</keyword>
<feature type="region of interest" description="Disordered" evidence="8">
    <location>
        <begin position="733"/>
        <end position="782"/>
    </location>
</feature>
<feature type="domain" description="Potassium channel" evidence="10">
    <location>
        <begin position="240"/>
        <end position="317"/>
    </location>
</feature>
<dbReference type="EMBL" id="JBBWUH010000008">
    <property type="protein sequence ID" value="KAK8159602.1"/>
    <property type="molecule type" value="Genomic_DNA"/>
</dbReference>
<feature type="transmembrane region" description="Helical" evidence="9">
    <location>
        <begin position="123"/>
        <end position="144"/>
    </location>
</feature>
<dbReference type="Proteomes" id="UP001456524">
    <property type="component" value="Unassembled WGS sequence"/>
</dbReference>
<evidence type="ECO:0000256" key="7">
    <source>
        <dbReference type="ARBA" id="ARBA00023303"/>
    </source>
</evidence>
<evidence type="ECO:0000256" key="3">
    <source>
        <dbReference type="ARBA" id="ARBA00022692"/>
    </source>
</evidence>
<dbReference type="InterPro" id="IPR003280">
    <property type="entry name" value="2pore_dom_K_chnl"/>
</dbReference>
<feature type="region of interest" description="Disordered" evidence="8">
    <location>
        <begin position="1"/>
        <end position="42"/>
    </location>
</feature>
<comment type="subcellular location">
    <subcellularLocation>
        <location evidence="1">Membrane</location>
        <topology evidence="1">Multi-pass membrane protein</topology>
    </subcellularLocation>
</comment>
<sequence length="782" mass="87363">MSPGNATMSVAEAEKSSDSRTTASVPTTRDDPTGISIAETARRPSLSRAQTWKAKLKKRDDREQYDWWFASTAVPLLAATLGPLANVLSIAALVTYWRMDLIVDGKRVSQLEGQEFEDPRWCFWINAASLICGFVGNIFLLMNFTQRVRYIIALPVTIILWYFATGFLIGILASMETYVPPNRPDQIYTEGYWYGVMAAIMYCICSMLLMVNMVGYWRGHYPQKLILTESQRMLIVQTMLFFVWLAGGGAVFARLESLYGEEDWSFVQGLYFCDVTILTVGFGDAYPTCDAARGLVFPFSVGGIIMLGLVISSIYRFGSEMGKDEVIMKHMNKIRMRTVDRTVSSSFELRRRQAERRSSYQRPQISAPFNPVDRSAATRIPTQKSQRSLNTMVNLNVIKSFPSISIPQAVRPRKPKILLLREEKDRFDTMRKIQQRTANFRRWTALTLSILAFGILWLMGAVVFWQAEQDTQGMTYFQALYFCYVSLLTIGYGDLAPKSNAGRPFFVVWSLVAVPTMTTLISDMSDTVISGFKRNSDRLAEFTVLPKYGIWREFLERHPWLLAWLQRRAANKRVRRGVMPVGPDESTMGDDNTNININAAESDVGSATFAASSSTTSSSSSSAAPSLSELAASSPAKLSNASLSRRLAHAIRRVANDLKAERETKYSYEDWVEFTRLIRFGAGETADPPDDDEAADAEASLVDWDWIGEDSPMVSGKMEAEFVLDKLSLAEREEQVGGEGESVADGAKAETDGEVEKVGGCSKKDEAAAEDDTAVEDGWVPE</sequence>
<keyword evidence="6 9" id="KW-0472">Membrane</keyword>
<evidence type="ECO:0000313" key="12">
    <source>
        <dbReference type="Proteomes" id="UP001456524"/>
    </source>
</evidence>
<gene>
    <name evidence="11" type="ORF">IWX90DRAFT_467577</name>
</gene>
<feature type="compositionally biased region" description="Basic and acidic residues" evidence="8">
    <location>
        <begin position="747"/>
        <end position="767"/>
    </location>
</feature>
<feature type="domain" description="Potassium channel" evidence="10">
    <location>
        <begin position="456"/>
        <end position="528"/>
    </location>
</feature>
<feature type="transmembrane region" description="Helical" evidence="9">
    <location>
        <begin position="151"/>
        <end position="172"/>
    </location>
</feature>
<dbReference type="PANTHER" id="PTHR11003">
    <property type="entry name" value="POTASSIUM CHANNEL, SUBFAMILY K"/>
    <property type="match status" value="1"/>
</dbReference>
<organism evidence="11 12">
    <name type="scientific">Phyllosticta citrichinensis</name>
    <dbReference type="NCBI Taxonomy" id="1130410"/>
    <lineage>
        <taxon>Eukaryota</taxon>
        <taxon>Fungi</taxon>
        <taxon>Dikarya</taxon>
        <taxon>Ascomycota</taxon>
        <taxon>Pezizomycotina</taxon>
        <taxon>Dothideomycetes</taxon>
        <taxon>Dothideomycetes incertae sedis</taxon>
        <taxon>Botryosphaeriales</taxon>
        <taxon>Phyllostictaceae</taxon>
        <taxon>Phyllosticta</taxon>
    </lineage>
</organism>
<keyword evidence="4 9" id="KW-1133">Transmembrane helix</keyword>
<dbReference type="Gene3D" id="1.10.287.70">
    <property type="match status" value="2"/>
</dbReference>
<keyword evidence="5" id="KW-0406">Ion transport</keyword>
<evidence type="ECO:0000256" key="8">
    <source>
        <dbReference type="SAM" id="MobiDB-lite"/>
    </source>
</evidence>
<feature type="transmembrane region" description="Helical" evidence="9">
    <location>
        <begin position="295"/>
        <end position="315"/>
    </location>
</feature>
<evidence type="ECO:0000259" key="10">
    <source>
        <dbReference type="Pfam" id="PF07885"/>
    </source>
</evidence>
<accession>A0ABR1XLR0</accession>
<evidence type="ECO:0000256" key="6">
    <source>
        <dbReference type="ARBA" id="ARBA00023136"/>
    </source>
</evidence>
<feature type="transmembrane region" description="Helical" evidence="9">
    <location>
        <begin position="443"/>
        <end position="467"/>
    </location>
</feature>
<dbReference type="SUPFAM" id="SSF81324">
    <property type="entry name" value="Voltage-gated potassium channels"/>
    <property type="match status" value="2"/>
</dbReference>